<dbReference type="VEuPathDB" id="VectorBase:PPAPM1_010777"/>
<dbReference type="PANTHER" id="PTHR36299:SF3">
    <property type="entry name" value="FI03431P"/>
    <property type="match status" value="1"/>
</dbReference>
<evidence type="ECO:0000313" key="3">
    <source>
        <dbReference type="EnsemblMetazoa" id="PPAI001965-PA"/>
    </source>
</evidence>
<dbReference type="EMBL" id="AJVK01003093">
    <property type="status" value="NOT_ANNOTATED_CDS"/>
    <property type="molecule type" value="Genomic_DNA"/>
</dbReference>
<dbReference type="InterPro" id="IPR031941">
    <property type="entry name" value="DUF4773"/>
</dbReference>
<evidence type="ECO:0000256" key="1">
    <source>
        <dbReference type="SAM" id="MobiDB-lite"/>
    </source>
</evidence>
<dbReference type="VEuPathDB" id="VectorBase:PPAI001965"/>
<evidence type="ECO:0000256" key="2">
    <source>
        <dbReference type="SAM" id="SignalP"/>
    </source>
</evidence>
<protein>
    <submittedName>
        <fullName evidence="3">Uncharacterized protein</fullName>
    </submittedName>
</protein>
<organism evidence="3 4">
    <name type="scientific">Phlebotomus papatasi</name>
    <name type="common">Sandfly</name>
    <dbReference type="NCBI Taxonomy" id="29031"/>
    <lineage>
        <taxon>Eukaryota</taxon>
        <taxon>Metazoa</taxon>
        <taxon>Ecdysozoa</taxon>
        <taxon>Arthropoda</taxon>
        <taxon>Hexapoda</taxon>
        <taxon>Insecta</taxon>
        <taxon>Pterygota</taxon>
        <taxon>Neoptera</taxon>
        <taxon>Endopterygota</taxon>
        <taxon>Diptera</taxon>
        <taxon>Nematocera</taxon>
        <taxon>Psychodoidea</taxon>
        <taxon>Psychodidae</taxon>
        <taxon>Phlebotomus</taxon>
        <taxon>Phlebotomus</taxon>
    </lineage>
</organism>
<dbReference type="Proteomes" id="UP000092462">
    <property type="component" value="Unassembled WGS sequence"/>
</dbReference>
<feature type="compositionally biased region" description="Acidic residues" evidence="1">
    <location>
        <begin position="439"/>
        <end position="495"/>
    </location>
</feature>
<keyword evidence="4" id="KW-1185">Reference proteome</keyword>
<dbReference type="EnsemblMetazoa" id="PPAI001965-RA">
    <property type="protein sequence ID" value="PPAI001965-PA"/>
    <property type="gene ID" value="PPAI001965"/>
</dbReference>
<accession>A0A1B0D3P2</accession>
<feature type="region of interest" description="Disordered" evidence="1">
    <location>
        <begin position="435"/>
        <end position="515"/>
    </location>
</feature>
<reference evidence="3" key="1">
    <citation type="submission" date="2022-08" db="UniProtKB">
        <authorList>
            <consortium name="EnsemblMetazoa"/>
        </authorList>
    </citation>
    <scope>IDENTIFICATION</scope>
    <source>
        <strain evidence="3">Israel</strain>
    </source>
</reference>
<feature type="chain" id="PRO_5043500984" evidence="2">
    <location>
        <begin position="22"/>
        <end position="515"/>
    </location>
</feature>
<feature type="region of interest" description="Disordered" evidence="1">
    <location>
        <begin position="231"/>
        <end position="314"/>
    </location>
</feature>
<evidence type="ECO:0000313" key="4">
    <source>
        <dbReference type="Proteomes" id="UP000092462"/>
    </source>
</evidence>
<dbReference type="AlphaFoldDB" id="A0A1B0D3P2"/>
<feature type="signal peptide" evidence="2">
    <location>
        <begin position="1"/>
        <end position="21"/>
    </location>
</feature>
<keyword evidence="2" id="KW-0732">Signal</keyword>
<name>A0A1B0D3P2_PHLPP</name>
<sequence length="515" mass="55651">MRISVILEALVILALVAFASARIIEATEKDKSTPAATNRQEEIIVSDDDFAEEQEHSAGDDIAANEVDSAAEQVIAAPEAPEISDVPQVPVIVEDGESPVPVNIDDVHPINRYCTCNADECNCCREFKLPLVSIRGPGCATVRYLERNKLSVAIKYGDITLTQRTISGRKATPICMPLPGGYSRFCGRVYGITRQKEDFRACLGLELRAQDEVEAALRVSCFNFGPKGLTLTNAEPLPPPVDAESDDDDDDDDILSGLVGGDDDDDDTGGGDVLGLADDDEEPEGEDDDDDDDDDDYDDDDAEETASDDADYSGFSLLSGDIIDGLFGTGVGTRKKKPSPADAVDVNRKKLTIEQPQATKKVSVVASVPEKVDKTKKPIKSGSTKVVIPNSPAILSSAQLTQNEIESSPGNKVEAIETTTKKNKKEESLLDVVGAFVGGDDDDTAEELDEDDDDEYEKDDDEEIEEEDDEDSEVDAEADAEEEADEESEEAEEEDEKKKATTAKAIPNKKTTNKK</sequence>
<feature type="compositionally biased region" description="Acidic residues" evidence="1">
    <location>
        <begin position="243"/>
        <end position="254"/>
    </location>
</feature>
<dbReference type="Pfam" id="PF15998">
    <property type="entry name" value="DUF4773"/>
    <property type="match status" value="1"/>
</dbReference>
<dbReference type="PANTHER" id="PTHR36299">
    <property type="entry name" value="AGAP008005-PA"/>
    <property type="match status" value="1"/>
</dbReference>
<feature type="compositionally biased region" description="Acidic residues" evidence="1">
    <location>
        <begin position="277"/>
        <end position="311"/>
    </location>
</feature>
<dbReference type="EMBL" id="AJVK01003092">
    <property type="status" value="NOT_ANNOTATED_CDS"/>
    <property type="molecule type" value="Genomic_DNA"/>
</dbReference>
<proteinExistence type="predicted"/>